<evidence type="ECO:0000313" key="3">
    <source>
        <dbReference type="Proteomes" id="UP000267908"/>
    </source>
</evidence>
<evidence type="ECO:0000313" key="4">
    <source>
        <dbReference type="Proteomes" id="UP000269044"/>
    </source>
</evidence>
<dbReference type="Proteomes" id="UP000269044">
    <property type="component" value="Unassembled WGS sequence"/>
</dbReference>
<proteinExistence type="predicted"/>
<reference evidence="3 4" key="1">
    <citation type="submission" date="2018-08" db="EMBL/GenBank/DDBJ databases">
        <title>Recombination of ecologically and evolutionarily significant loci maintains genetic cohesion in the Pseudomonas syringae species complex.</title>
        <authorList>
            <person name="Dillon M."/>
            <person name="Thakur S."/>
            <person name="Almeida R.N.D."/>
            <person name="Weir B.S."/>
            <person name="Guttman D.S."/>
        </authorList>
    </citation>
    <scope>NUCLEOTIDE SEQUENCE [LARGE SCALE GENOMIC DNA]</scope>
    <source>
        <strain evidence="2 4">ICMP 13052</strain>
        <strain evidence="1 3">ICMP 4330</strain>
    </source>
</reference>
<name>A0A0P9QMB5_9PSED</name>
<evidence type="ECO:0000313" key="1">
    <source>
        <dbReference type="EMBL" id="RMP06741.1"/>
    </source>
</evidence>
<protein>
    <submittedName>
        <fullName evidence="2">Uncharacterized protein</fullName>
    </submittedName>
</protein>
<dbReference type="AlphaFoldDB" id="A0A0P9QMB5"/>
<gene>
    <name evidence="2" type="ORF">ALQ08_101803</name>
    <name evidence="1" type="ORF">ALQ28_101661</name>
</gene>
<comment type="caution">
    <text evidence="2">The sequence shown here is derived from an EMBL/GenBank/DDBJ whole genome shotgun (WGS) entry which is preliminary data.</text>
</comment>
<dbReference type="EMBL" id="RBRA01000184">
    <property type="protein sequence ID" value="RMQ22693.1"/>
    <property type="molecule type" value="Genomic_DNA"/>
</dbReference>
<evidence type="ECO:0000313" key="2">
    <source>
        <dbReference type="EMBL" id="RMQ22693.1"/>
    </source>
</evidence>
<organism evidence="2 4">
    <name type="scientific">Pseudomonas syringae pv. delphinii</name>
    <dbReference type="NCBI Taxonomy" id="192088"/>
    <lineage>
        <taxon>Bacteria</taxon>
        <taxon>Pseudomonadati</taxon>
        <taxon>Pseudomonadota</taxon>
        <taxon>Gammaproteobacteria</taxon>
        <taxon>Pseudomonadales</taxon>
        <taxon>Pseudomonadaceae</taxon>
        <taxon>Pseudomonas</taxon>
    </lineage>
</organism>
<dbReference type="EMBL" id="RBQG01000320">
    <property type="protein sequence ID" value="RMP06741.1"/>
    <property type="molecule type" value="Genomic_DNA"/>
</dbReference>
<accession>A0A0P9QMB5</accession>
<sequence length="129" mass="13723">MAPCPRIVPEKIVEGGMSRISQVSVSLAWLAHDRATSDRASINRAVVQCEAGGGIRGCHPRKGVNNLKWGGRSLSGAAPVASHSNAPSTPCRESGCSLQRPAWANLYQDFVSDYRFFCSPHISAITASA</sequence>
<dbReference type="Proteomes" id="UP000267908">
    <property type="component" value="Unassembled WGS sequence"/>
</dbReference>